<organism evidence="1 2">
    <name type="scientific">Sphingomonas daechungensis</name>
    <dbReference type="NCBI Taxonomy" id="1176646"/>
    <lineage>
        <taxon>Bacteria</taxon>
        <taxon>Pseudomonadati</taxon>
        <taxon>Pseudomonadota</taxon>
        <taxon>Alphaproteobacteria</taxon>
        <taxon>Sphingomonadales</taxon>
        <taxon>Sphingomonadaceae</taxon>
        <taxon>Sphingomonas</taxon>
    </lineage>
</organism>
<protein>
    <submittedName>
        <fullName evidence="1">Uncharacterized protein</fullName>
    </submittedName>
</protein>
<dbReference type="EMBL" id="CP060780">
    <property type="protein sequence ID" value="QNP43356.1"/>
    <property type="molecule type" value="Genomic_DNA"/>
</dbReference>
<proteinExistence type="predicted"/>
<evidence type="ECO:0000313" key="2">
    <source>
        <dbReference type="Proteomes" id="UP000516134"/>
    </source>
</evidence>
<sequence>MLSLQLCHAGVALALQTDFSRKRKQFDRRTDGRDPPSVGQKAMADDLRLLFQSIVLEPAAQFDFIAVSAEGMAHQRQVEPASLLCLPDVCQFVNEQALSVQGLLTEVLRPQVAIRVEVNVPGRSHDDAPRLQWPPLAPNQANRRIINGIAEDRTRELDLAIRQGT</sequence>
<evidence type="ECO:0000313" key="1">
    <source>
        <dbReference type="EMBL" id="QNP43356.1"/>
    </source>
</evidence>
<dbReference type="Proteomes" id="UP000516134">
    <property type="component" value="Chromosome"/>
</dbReference>
<accession>A0ABX6T0H8</accession>
<reference evidence="1 2" key="1">
    <citation type="submission" date="2020-08" db="EMBL/GenBank/DDBJ databases">
        <title>Genome sequence of Sphingomonas daechungensis KACC 18115T.</title>
        <authorList>
            <person name="Hyun D.-W."/>
            <person name="Bae J.-W."/>
        </authorList>
    </citation>
    <scope>NUCLEOTIDE SEQUENCE [LARGE SCALE GENOMIC DNA]</scope>
    <source>
        <strain evidence="1 2">KACC 18115</strain>
    </source>
</reference>
<gene>
    <name evidence="1" type="ORF">H9L15_00295</name>
</gene>
<name>A0ABX6T0H8_9SPHN</name>
<keyword evidence="2" id="KW-1185">Reference proteome</keyword>